<dbReference type="PROSITE" id="PS51384">
    <property type="entry name" value="FAD_FR"/>
    <property type="match status" value="1"/>
</dbReference>
<dbReference type="Gene3D" id="2.40.30.10">
    <property type="entry name" value="Translation factors"/>
    <property type="match status" value="1"/>
</dbReference>
<evidence type="ECO:0000313" key="4">
    <source>
        <dbReference type="EMBL" id="SLN13080.1"/>
    </source>
</evidence>
<dbReference type="InterPro" id="IPR017927">
    <property type="entry name" value="FAD-bd_FR_type"/>
</dbReference>
<evidence type="ECO:0000256" key="2">
    <source>
        <dbReference type="SAM" id="MobiDB-lite"/>
    </source>
</evidence>
<keyword evidence="4" id="KW-0378">Hydrolase</keyword>
<accession>A0A1X6Y7J4</accession>
<reference evidence="4 5" key="1">
    <citation type="submission" date="2017-03" db="EMBL/GenBank/DDBJ databases">
        <authorList>
            <person name="Afonso C.L."/>
            <person name="Miller P.J."/>
            <person name="Scott M.A."/>
            <person name="Spackman E."/>
            <person name="Goraichik I."/>
            <person name="Dimitrov K.M."/>
            <person name="Suarez D.L."/>
            <person name="Swayne D.E."/>
        </authorList>
    </citation>
    <scope>NUCLEOTIDE SEQUENCE [LARGE SCALE GENOMIC DNA]</scope>
    <source>
        <strain evidence="4 5">CECT 7751</strain>
    </source>
</reference>
<proteinExistence type="inferred from homology"/>
<name>A0A1X6Y7J4_9RHOB</name>
<dbReference type="PANTHER" id="PTHR30157:SF0">
    <property type="entry name" value="NADPH-DEPENDENT FERRIC-CHELATE REDUCTASE"/>
    <property type="match status" value="1"/>
</dbReference>
<dbReference type="InterPro" id="IPR039374">
    <property type="entry name" value="SIP_fam"/>
</dbReference>
<dbReference type="Proteomes" id="UP000193963">
    <property type="component" value="Unassembled WGS sequence"/>
</dbReference>
<dbReference type="Pfam" id="PF08021">
    <property type="entry name" value="FAD_binding_9"/>
    <property type="match status" value="1"/>
</dbReference>
<evidence type="ECO:0000313" key="5">
    <source>
        <dbReference type="Proteomes" id="UP000193963"/>
    </source>
</evidence>
<keyword evidence="4" id="KW-0067">ATP-binding</keyword>
<keyword evidence="5" id="KW-1185">Reference proteome</keyword>
<evidence type="ECO:0000259" key="3">
    <source>
        <dbReference type="PROSITE" id="PS51384"/>
    </source>
</evidence>
<dbReference type="InterPro" id="IPR039261">
    <property type="entry name" value="FNR_nucleotide-bd"/>
</dbReference>
<dbReference type="CDD" id="cd06193">
    <property type="entry name" value="siderophore_interacting"/>
    <property type="match status" value="1"/>
</dbReference>
<sequence length="253" mass="27882">MASSDPFRDVQVERVQPLGPSMQRVTFAPRDRAALPAERPHGGHCRLRFPGRDASAPPQPRAYTYRRWHADGRFDVDFVVHAGDGPAARWLRQVRPGACIGWRHGGPPKICLAAPNPEPTILIADLSGLPVMAALIEQAHPTRQVSLILTVCPDAAPDPPPQGRARIHHLPSPEDVEQHLLQHATLPGTRVFAACEATQMRRYRRLLLDVLALPRSQVITSGYWKTGLTTEDVDQAKRRADWFGDGPASRLGG</sequence>
<dbReference type="InterPro" id="IPR017938">
    <property type="entry name" value="Riboflavin_synthase-like_b-brl"/>
</dbReference>
<organism evidence="4 5">
    <name type="scientific">Pseudooceanicola marinus</name>
    <dbReference type="NCBI Taxonomy" id="396013"/>
    <lineage>
        <taxon>Bacteria</taxon>
        <taxon>Pseudomonadati</taxon>
        <taxon>Pseudomonadota</taxon>
        <taxon>Alphaproteobacteria</taxon>
        <taxon>Rhodobacterales</taxon>
        <taxon>Paracoccaceae</taxon>
        <taxon>Pseudooceanicola</taxon>
    </lineage>
</organism>
<feature type="domain" description="FAD-binding FR-type" evidence="3">
    <location>
        <begin position="5"/>
        <end position="122"/>
    </location>
</feature>
<dbReference type="InterPro" id="IPR007037">
    <property type="entry name" value="SIP_rossman_dom"/>
</dbReference>
<dbReference type="InterPro" id="IPR013113">
    <property type="entry name" value="SIP_FAD-bd"/>
</dbReference>
<gene>
    <name evidence="4" type="primary">irtA</name>
    <name evidence="4" type="ORF">PSM7751_00262</name>
</gene>
<dbReference type="AlphaFoldDB" id="A0A1X6Y7J4"/>
<dbReference type="GO" id="GO:0005524">
    <property type="term" value="F:ATP binding"/>
    <property type="evidence" value="ECO:0007669"/>
    <property type="project" value="UniProtKB-KW"/>
</dbReference>
<evidence type="ECO:0000256" key="1">
    <source>
        <dbReference type="ARBA" id="ARBA00035644"/>
    </source>
</evidence>
<dbReference type="EC" id="3.6.3.-" evidence="4"/>
<dbReference type="GO" id="GO:0016491">
    <property type="term" value="F:oxidoreductase activity"/>
    <property type="evidence" value="ECO:0007669"/>
    <property type="project" value="InterPro"/>
</dbReference>
<dbReference type="EMBL" id="FWFN01000001">
    <property type="protein sequence ID" value="SLN13080.1"/>
    <property type="molecule type" value="Genomic_DNA"/>
</dbReference>
<dbReference type="Gene3D" id="3.40.50.80">
    <property type="entry name" value="Nucleotide-binding domain of ferredoxin-NADP reductase (FNR) module"/>
    <property type="match status" value="1"/>
</dbReference>
<dbReference type="SUPFAM" id="SSF63380">
    <property type="entry name" value="Riboflavin synthase domain-like"/>
    <property type="match status" value="1"/>
</dbReference>
<feature type="region of interest" description="Disordered" evidence="2">
    <location>
        <begin position="35"/>
        <end position="58"/>
    </location>
</feature>
<comment type="similarity">
    <text evidence="1">Belongs to the SIP oxidoreductase family.</text>
</comment>
<dbReference type="PANTHER" id="PTHR30157">
    <property type="entry name" value="FERRIC REDUCTASE, NADPH-DEPENDENT"/>
    <property type="match status" value="1"/>
</dbReference>
<protein>
    <submittedName>
        <fullName evidence="4">Iron import ATP-binding/permease protein IrtA</fullName>
        <ecNumber evidence="4">3.6.3.-</ecNumber>
    </submittedName>
</protein>
<dbReference type="GO" id="GO:0016787">
    <property type="term" value="F:hydrolase activity"/>
    <property type="evidence" value="ECO:0007669"/>
    <property type="project" value="UniProtKB-KW"/>
</dbReference>
<keyword evidence="4" id="KW-0547">Nucleotide-binding</keyword>
<dbReference type="Pfam" id="PF04954">
    <property type="entry name" value="SIP"/>
    <property type="match status" value="1"/>
</dbReference>